<comment type="caution">
    <text evidence="1">The sequence shown here is derived from an EMBL/GenBank/DDBJ whole genome shotgun (WGS) entry which is preliminary data.</text>
</comment>
<keyword evidence="2" id="KW-1185">Reference proteome</keyword>
<name>A0ACB5RBE0_9CLOT</name>
<sequence length="88" mass="9965">MMAIASLGIKNIVYGVSYKTFNLLLPFEPELIEYETIMKKMGVSINLVGPVLEDEGMKAFEYWGGTYRPLEELLEESANMRKGNNCSH</sequence>
<reference evidence="1" key="1">
    <citation type="journal article" date="2025" name="Int. J. Syst. Evol. Microbiol.">
        <title>Inconstantimicrobium mannanitabidum sp. nov., a novel member of the family Clostridiaceae isolated from anoxic soil under the treatment of reductive soil disinfestation.</title>
        <authorList>
            <person name="Ueki A."/>
            <person name="Tonouchi A."/>
            <person name="Honma S."/>
            <person name="Kaku N."/>
            <person name="Ueki K."/>
        </authorList>
    </citation>
    <scope>NUCLEOTIDE SEQUENCE</scope>
    <source>
        <strain evidence="1">TW13</strain>
    </source>
</reference>
<accession>A0ACB5RBE0</accession>
<proteinExistence type="predicted"/>
<dbReference type="EMBL" id="BROD01000001">
    <property type="protein sequence ID" value="GKX66189.1"/>
    <property type="molecule type" value="Genomic_DNA"/>
</dbReference>
<evidence type="ECO:0000313" key="1">
    <source>
        <dbReference type="EMBL" id="GKX66189.1"/>
    </source>
</evidence>
<evidence type="ECO:0000313" key="2">
    <source>
        <dbReference type="Proteomes" id="UP001058074"/>
    </source>
</evidence>
<gene>
    <name evidence="1" type="ORF">rsdtw13_14470</name>
</gene>
<dbReference type="Proteomes" id="UP001058074">
    <property type="component" value="Unassembled WGS sequence"/>
</dbReference>
<protein>
    <submittedName>
        <fullName evidence="1">Uncharacterized protein</fullName>
    </submittedName>
</protein>
<organism evidence="1 2">
    <name type="scientific">Inconstantimicrobium mannanitabidum</name>
    <dbReference type="NCBI Taxonomy" id="1604901"/>
    <lineage>
        <taxon>Bacteria</taxon>
        <taxon>Bacillati</taxon>
        <taxon>Bacillota</taxon>
        <taxon>Clostridia</taxon>
        <taxon>Eubacteriales</taxon>
        <taxon>Clostridiaceae</taxon>
        <taxon>Inconstantimicrobium</taxon>
    </lineage>
</organism>